<evidence type="ECO:0000256" key="1">
    <source>
        <dbReference type="SAM" id="Phobius"/>
    </source>
</evidence>
<evidence type="ECO:0000313" key="2">
    <source>
        <dbReference type="Proteomes" id="UP000504603"/>
    </source>
</evidence>
<dbReference type="PANTHER" id="PTHR36714">
    <property type="entry name" value="T23E23.1"/>
    <property type="match status" value="1"/>
</dbReference>
<name>A0A6J1D8I0_MOMCH</name>
<evidence type="ECO:0000313" key="3">
    <source>
        <dbReference type="RefSeq" id="XP_022150083.1"/>
    </source>
</evidence>
<organism evidence="2 3">
    <name type="scientific">Momordica charantia</name>
    <name type="common">Bitter gourd</name>
    <name type="synonym">Balsam pear</name>
    <dbReference type="NCBI Taxonomy" id="3673"/>
    <lineage>
        <taxon>Eukaryota</taxon>
        <taxon>Viridiplantae</taxon>
        <taxon>Streptophyta</taxon>
        <taxon>Embryophyta</taxon>
        <taxon>Tracheophyta</taxon>
        <taxon>Spermatophyta</taxon>
        <taxon>Magnoliopsida</taxon>
        <taxon>eudicotyledons</taxon>
        <taxon>Gunneridae</taxon>
        <taxon>Pentapetalae</taxon>
        <taxon>rosids</taxon>
        <taxon>fabids</taxon>
        <taxon>Cucurbitales</taxon>
        <taxon>Cucurbitaceae</taxon>
        <taxon>Momordiceae</taxon>
        <taxon>Momordica</taxon>
    </lineage>
</organism>
<protein>
    <submittedName>
        <fullName evidence="3">Uncharacterized protein LOC111018347</fullName>
    </submittedName>
</protein>
<dbReference type="RefSeq" id="XP_022150083.1">
    <property type="nucleotide sequence ID" value="XM_022294391.1"/>
</dbReference>
<dbReference type="PANTHER" id="PTHR36714:SF1">
    <property type="entry name" value="T23E23.1"/>
    <property type="match status" value="1"/>
</dbReference>
<sequence>MEYLSLPKLPFPLNDWRKNSILKKMDSHQILSKPKLGFSASFREAFKIILSNHPTFISLIILFSFPLFASHTLLHPTFVQILELLYRKDPFNPHVVHLIACRSTDTNCSSLQQSPSIDDSFEAILSLRFLISTLLLSVLVFFLDLLNTIATVSISASLYGGNSSQMGFKEMLLQAKRLGLKGPLTTYLFAVLLASLILLGLVALSTNMFFVTKGISFMSIDIFFISQLLFFGSMFVVLLAKYIEWSAVWNMGIVISILDKNQGYIAIGVAGFLSRGSRKLGFSLMLVFFVLKVVFGIPCLYSLWNEGKNCGVLGNVVTLSLNCMGNVVMWVVLMVYFYDCKREFLEKKIDLENNGKSTEVVQQ</sequence>
<keyword evidence="1" id="KW-1133">Transmembrane helix</keyword>
<dbReference type="KEGG" id="mcha:111018347"/>
<feature type="transmembrane region" description="Helical" evidence="1">
    <location>
        <begin position="316"/>
        <end position="338"/>
    </location>
</feature>
<feature type="transmembrane region" description="Helical" evidence="1">
    <location>
        <begin position="56"/>
        <end position="78"/>
    </location>
</feature>
<dbReference type="Proteomes" id="UP000504603">
    <property type="component" value="Unplaced"/>
</dbReference>
<keyword evidence="2" id="KW-1185">Reference proteome</keyword>
<reference evidence="3" key="1">
    <citation type="submission" date="2025-08" db="UniProtKB">
        <authorList>
            <consortium name="RefSeq"/>
        </authorList>
    </citation>
    <scope>IDENTIFICATION</scope>
</reference>
<feature type="transmembrane region" description="Helical" evidence="1">
    <location>
        <begin position="187"/>
        <end position="210"/>
    </location>
</feature>
<feature type="transmembrane region" description="Helical" evidence="1">
    <location>
        <begin position="222"/>
        <end position="243"/>
    </location>
</feature>
<keyword evidence="1" id="KW-0812">Transmembrane</keyword>
<accession>A0A6J1D8I0</accession>
<dbReference type="GeneID" id="111018347"/>
<feature type="transmembrane region" description="Helical" evidence="1">
    <location>
        <begin position="134"/>
        <end position="159"/>
    </location>
</feature>
<dbReference type="OrthoDB" id="1095660at2759"/>
<feature type="transmembrane region" description="Helical" evidence="1">
    <location>
        <begin position="249"/>
        <end position="273"/>
    </location>
</feature>
<keyword evidence="1" id="KW-0472">Membrane</keyword>
<feature type="transmembrane region" description="Helical" evidence="1">
    <location>
        <begin position="280"/>
        <end position="304"/>
    </location>
</feature>
<dbReference type="AlphaFoldDB" id="A0A6J1D8I0"/>
<proteinExistence type="predicted"/>
<gene>
    <name evidence="3" type="primary">LOC111018347</name>
</gene>